<evidence type="ECO:0000313" key="3">
    <source>
        <dbReference type="EMBL" id="THH22133.1"/>
    </source>
</evidence>
<keyword evidence="4" id="KW-1185">Reference proteome</keyword>
<feature type="compositionally biased region" description="Basic and acidic residues" evidence="1">
    <location>
        <begin position="386"/>
        <end position="396"/>
    </location>
</feature>
<name>A0A4V3XGN5_9APHY</name>
<feature type="compositionally biased region" description="Gly residues" evidence="1">
    <location>
        <begin position="367"/>
        <end position="377"/>
    </location>
</feature>
<protein>
    <submittedName>
        <fullName evidence="3">Uncharacterized protein</fullName>
    </submittedName>
</protein>
<sequence length="1008" mass="109595">MSSAIASLSRHTLRQLKFILPGGLLTLWLDSHNKFWRIFNGQAVSGSFPWTISFATLASALLTFVLFIYVLLFPLIQVLALEAVWYPVYSNPSTDSFDTGWMVVAHLFAGPVVGSRVPRGHDRRLWIVRTCVWVAGPDTRPESAETLKGDCYEYNIHTVEYLKMAELSNNPFIDHPSNALARFPDISSGESPYTGPFTSWLKPSGPGSAALTNTPSPGYGDGGLAVGAGGPPGYQQQVSQQTTGWNQPGAPQQYQQNSGFISQQPVQPQPTGRPFQPSSSFGQQLHGAVNSAYGIPSQQPQQQQIPQQQQQSQYTGYPTSPQYGPGYQPQYPQALQQQQTAQYLSEFDPYSQVGSLGQAQTSHTGPYGQGPGQGPGQGSSTYQHQHPRDHIRQHKAEMESWDSYTWKQSLQSFEALKEAWLSRKREIEARGKAMGGAGLFGASGYGYGGAYGQQAQELAHLEHHEHHERSRGPPPPQLPQELVDLVIDQIAHDDDVRTLQSCALAAASWLPRCRGHLFSTVYLHPNHYARTHARFASTLSTGVGIGHYVRHVFLKAGTSDEDEQPIPRDAELPASLLALFPNAEHYELINVRWGGLRPDVRAHFVDGAHGTVLALALREVAFPTLAELVRLVRALGGLKVLRMRNVVWEGDGGDGAYVRDDGGGGGRGRGRSPSLASSSSSANPQGPGASSDAAGGGGPRLEDLEMYECTSPGAFISRYFFSSTSDGVGASGERLQRLALDWRGREEDPAILRNLISDAGAALQILEVDLAWQQPAVPLDLSASTGLRSLFLDGLLLDDSDDSPTDPTAPSPMARHCIPTVLVGIASTRMRKLVFYVVLSYLNGLQRLDLEQVDAVLAQRRFATVECVGFGITILPISGVVPPKREEIWETIKRRMGRAEARGVLRLMRTGSGPDQITGDAGLPNTRKTTTGSTRTDSDRPPEDDDLDAATAVLFDPPNDEQTAFPPTSSIARPILSCIDCLTTSHAPYSNICPAFIFCNNTPNTHLP</sequence>
<accession>A0A4V3XGN5</accession>
<dbReference type="EMBL" id="SGPM01000423">
    <property type="protein sequence ID" value="THH22133.1"/>
    <property type="molecule type" value="Genomic_DNA"/>
</dbReference>
<keyword evidence="2" id="KW-0812">Transmembrane</keyword>
<feature type="compositionally biased region" description="Low complexity" evidence="1">
    <location>
        <begin position="926"/>
        <end position="935"/>
    </location>
</feature>
<feature type="transmembrane region" description="Helical" evidence="2">
    <location>
        <begin position="50"/>
        <end position="72"/>
    </location>
</feature>
<feature type="compositionally biased region" description="Low complexity" evidence="1">
    <location>
        <begin position="295"/>
        <end position="340"/>
    </location>
</feature>
<keyword evidence="2" id="KW-0472">Membrane</keyword>
<feature type="compositionally biased region" description="Polar residues" evidence="1">
    <location>
        <begin position="235"/>
        <end position="283"/>
    </location>
</feature>
<comment type="caution">
    <text evidence="3">The sequence shown here is derived from an EMBL/GenBank/DDBJ whole genome shotgun (WGS) entry which is preliminary data.</text>
</comment>
<feature type="region of interest" description="Disordered" evidence="1">
    <location>
        <begin position="354"/>
        <end position="396"/>
    </location>
</feature>
<dbReference type="AlphaFoldDB" id="A0A4V3XGN5"/>
<dbReference type="OrthoDB" id="3253876at2759"/>
<feature type="region of interest" description="Disordered" evidence="1">
    <location>
        <begin position="654"/>
        <end position="703"/>
    </location>
</feature>
<feature type="compositionally biased region" description="Polar residues" evidence="1">
    <location>
        <begin position="354"/>
        <end position="364"/>
    </location>
</feature>
<feature type="compositionally biased region" description="Gly residues" evidence="1">
    <location>
        <begin position="219"/>
        <end position="232"/>
    </location>
</feature>
<proteinExistence type="predicted"/>
<feature type="compositionally biased region" description="Low complexity" evidence="1">
    <location>
        <begin position="671"/>
        <end position="693"/>
    </location>
</feature>
<reference evidence="3 4" key="1">
    <citation type="submission" date="2019-02" db="EMBL/GenBank/DDBJ databases">
        <title>Genome sequencing of the rare red list fungi Antrodiella citrinella (Flaviporus citrinellus).</title>
        <authorList>
            <person name="Buettner E."/>
            <person name="Kellner H."/>
        </authorList>
    </citation>
    <scope>NUCLEOTIDE SEQUENCE [LARGE SCALE GENOMIC DNA]</scope>
    <source>
        <strain evidence="3 4">DSM 108506</strain>
    </source>
</reference>
<evidence type="ECO:0000256" key="2">
    <source>
        <dbReference type="SAM" id="Phobius"/>
    </source>
</evidence>
<keyword evidence="2" id="KW-1133">Transmembrane helix</keyword>
<evidence type="ECO:0000256" key="1">
    <source>
        <dbReference type="SAM" id="MobiDB-lite"/>
    </source>
</evidence>
<gene>
    <name evidence="3" type="ORF">EUX98_g8241</name>
</gene>
<dbReference type="Proteomes" id="UP000308730">
    <property type="component" value="Unassembled WGS sequence"/>
</dbReference>
<feature type="region of interest" description="Disordered" evidence="1">
    <location>
        <begin position="204"/>
        <end position="340"/>
    </location>
</feature>
<feature type="region of interest" description="Disordered" evidence="1">
    <location>
        <begin position="909"/>
        <end position="946"/>
    </location>
</feature>
<organism evidence="3 4">
    <name type="scientific">Antrodiella citrinella</name>
    <dbReference type="NCBI Taxonomy" id="2447956"/>
    <lineage>
        <taxon>Eukaryota</taxon>
        <taxon>Fungi</taxon>
        <taxon>Dikarya</taxon>
        <taxon>Basidiomycota</taxon>
        <taxon>Agaricomycotina</taxon>
        <taxon>Agaricomycetes</taxon>
        <taxon>Polyporales</taxon>
        <taxon>Steccherinaceae</taxon>
        <taxon>Antrodiella</taxon>
    </lineage>
</organism>
<evidence type="ECO:0000313" key="4">
    <source>
        <dbReference type="Proteomes" id="UP000308730"/>
    </source>
</evidence>